<organism evidence="1 2">
    <name type="scientific">Vaccinium darrowii</name>
    <dbReference type="NCBI Taxonomy" id="229202"/>
    <lineage>
        <taxon>Eukaryota</taxon>
        <taxon>Viridiplantae</taxon>
        <taxon>Streptophyta</taxon>
        <taxon>Embryophyta</taxon>
        <taxon>Tracheophyta</taxon>
        <taxon>Spermatophyta</taxon>
        <taxon>Magnoliopsida</taxon>
        <taxon>eudicotyledons</taxon>
        <taxon>Gunneridae</taxon>
        <taxon>Pentapetalae</taxon>
        <taxon>asterids</taxon>
        <taxon>Ericales</taxon>
        <taxon>Ericaceae</taxon>
        <taxon>Vaccinioideae</taxon>
        <taxon>Vaccinieae</taxon>
        <taxon>Vaccinium</taxon>
    </lineage>
</organism>
<evidence type="ECO:0000313" key="2">
    <source>
        <dbReference type="Proteomes" id="UP000828048"/>
    </source>
</evidence>
<proteinExistence type="predicted"/>
<dbReference type="EMBL" id="CM037158">
    <property type="protein sequence ID" value="KAH7851459.1"/>
    <property type="molecule type" value="Genomic_DNA"/>
</dbReference>
<name>A0ACB7YE75_9ERIC</name>
<gene>
    <name evidence="1" type="ORF">Vadar_011911</name>
</gene>
<protein>
    <submittedName>
        <fullName evidence="1">Uncharacterized protein</fullName>
    </submittedName>
</protein>
<accession>A0ACB7YE75</accession>
<comment type="caution">
    <text evidence="1">The sequence shown here is derived from an EMBL/GenBank/DDBJ whole genome shotgun (WGS) entry which is preliminary data.</text>
</comment>
<sequence>MKTGRRRKKLHLSKLYSFRCGRASFLKENHSQIGGPGFSRVVYCNEPGGFEAAIPIYAANSVRSTKYTAASFFPKALFEQFRRVANFYFLVTGSLAFTPLAPYTAVSAVIPLVVVIGATMVKEGIEDWRRKQQDIEVNNRKVKVHCGGGDFEHTEWKNLKVGDVVKVEKDEFFPADLLLLSSNYEDSICYVETMNLDGETNLKLKQALDVTSFLHEDSKFSDFKALVRCEDPNANLYSFVGSMEFEEQKYSLTPQQLLLRDSKLRNTEYIYGAVVFTGQDTKVIRNSTDPPSKRSKIERKMDKIIFFLFGVLFTIAFIGSIYFGITTRDDLENGTMKRWYLRPDNSTVYFDPKRAQEAAIYHFLTAVMLYAYLIPISLYISIEVVKVLQSVFINRDVFMYYAEADQPAHARTSNLTEELGQVDTILSDKTGTLTCNSMEFVKCSIAGNAYGRGVTDSSDAKPLIKGFNFEDKRIMNGNWVNEPCSDVIQKFLRLLAICHTAIPEVDEVTGKVSYEAESPDEVAFVIAARELGFEFYERTQTGVSLHELDPASGKKVERSYKLLNVLEFNSSRKRMSVIVRDEDGKILLLCKGADSVMFERLAKNGSGFQDETGDHVNEYAEAGLRTLMLAYRELNDEEYDMFNGKFAEAKNSVSADREALIDEVVEKIEKDLSLLGATAVEDKLQNGVPECIDKLAQAGIKIWVLTGDKMETAINIGFACSLLRQGMKQIIIKLETPEIRSLEKAGEKDAIAKISKKSVHDQIKKAQLTASEGNSHGFALIIDGKSLVYVLEDDMEKLFLELAVRCTSVICCRSSPKQKALVTRLVKQGTGKITLAIGDGANDVGMLQEADIGIGISGAEGMQAVMSSDIAIAQFRFLERLLVHGHWCYRRISLMICYFFYKNVTFGATVFLYEAHASFSGQPAYNDWFLSLYNVVFTSLPVVALGVFDQDVSAQLCLKFPLLYQEGVKNILFSWRRILGWMFNGLCSATIIFFFCTKALDPQSFNSTGKVAGYQIVGATMYTCVVCVVACQMALVIRYFTLIQHFVVWGELALWFLFLLVYGFMPPRVSTTAYKVLVECLVPSPSFWLSILVVVISALIPYYLYSAILMRFFPLYHERIRWMSREGQSDNPKRCDMVQQGSIGLTNVGPMTPMAVGNNGTEDRIRNHT</sequence>
<keyword evidence="2" id="KW-1185">Reference proteome</keyword>
<evidence type="ECO:0000313" key="1">
    <source>
        <dbReference type="EMBL" id="KAH7851459.1"/>
    </source>
</evidence>
<reference evidence="1 2" key="1">
    <citation type="journal article" date="2021" name="Hortic Res">
        <title>High-quality reference genome and annotation aids understanding of berry development for evergreen blueberry (Vaccinium darrowii).</title>
        <authorList>
            <person name="Yu J."/>
            <person name="Hulse-Kemp A.M."/>
            <person name="Babiker E."/>
            <person name="Staton M."/>
        </authorList>
    </citation>
    <scope>NUCLEOTIDE SEQUENCE [LARGE SCALE GENOMIC DNA]</scope>
    <source>
        <strain evidence="2">cv. NJ 8807/NJ 8810</strain>
        <tissue evidence="1">Young leaf</tissue>
    </source>
</reference>
<dbReference type="Proteomes" id="UP000828048">
    <property type="component" value="Chromosome 8"/>
</dbReference>